<dbReference type="EMBL" id="FJOG01000025">
    <property type="protein sequence ID" value="CZR63983.1"/>
    <property type="molecule type" value="Genomic_DNA"/>
</dbReference>
<evidence type="ECO:0000256" key="1">
    <source>
        <dbReference type="SAM" id="Phobius"/>
    </source>
</evidence>
<dbReference type="Gene3D" id="1.20.58.340">
    <property type="entry name" value="Magnesium transport protein CorA, transmembrane region"/>
    <property type="match status" value="1"/>
</dbReference>
<keyword evidence="1" id="KW-0812">Transmembrane</keyword>
<keyword evidence="3" id="KW-1185">Reference proteome</keyword>
<organism evidence="2 3">
    <name type="scientific">Phialocephala subalpina</name>
    <dbReference type="NCBI Taxonomy" id="576137"/>
    <lineage>
        <taxon>Eukaryota</taxon>
        <taxon>Fungi</taxon>
        <taxon>Dikarya</taxon>
        <taxon>Ascomycota</taxon>
        <taxon>Pezizomycotina</taxon>
        <taxon>Leotiomycetes</taxon>
        <taxon>Helotiales</taxon>
        <taxon>Mollisiaceae</taxon>
        <taxon>Phialocephala</taxon>
        <taxon>Phialocephala fortinii species complex</taxon>
    </lineage>
</organism>
<dbReference type="OrthoDB" id="2830640at2759"/>
<feature type="transmembrane region" description="Helical" evidence="1">
    <location>
        <begin position="405"/>
        <end position="425"/>
    </location>
</feature>
<dbReference type="Proteomes" id="UP000184330">
    <property type="component" value="Unassembled WGS sequence"/>
</dbReference>
<dbReference type="AlphaFoldDB" id="A0A1L7XG11"/>
<accession>A0A1L7XG11</accession>
<feature type="transmembrane region" description="Helical" evidence="1">
    <location>
        <begin position="365"/>
        <end position="385"/>
    </location>
</feature>
<keyword evidence="1" id="KW-1133">Transmembrane helix</keyword>
<gene>
    <name evidence="2" type="ORF">PAC_13880</name>
</gene>
<evidence type="ECO:0000313" key="2">
    <source>
        <dbReference type="EMBL" id="CZR63983.1"/>
    </source>
</evidence>
<proteinExistence type="predicted"/>
<dbReference type="STRING" id="576137.A0A1L7XG11"/>
<evidence type="ECO:0000313" key="3">
    <source>
        <dbReference type="Proteomes" id="UP000184330"/>
    </source>
</evidence>
<protein>
    <submittedName>
        <fullName evidence="2">Uncharacterized protein</fullName>
    </submittedName>
</protein>
<keyword evidence="1" id="KW-0472">Membrane</keyword>
<sequence length="463" mass="53247">MEKLMFETNLQRCKYVPEPTTWLEMFCYSDRTRNWVEEHPLISDEFENFLDREGGFAEPILPDGVSVVAGLRLILQQNAQRPETFTPHVLSLEPEMYSKMIHSLHSPTRVIESTSCVGPFFWAAINQDNENPDLQVVQRKIDVRKKGSTRGWELMLSHDFRTGITTGFCKGTSSSNIVESMALLRGCGPEICHPLLFPLILFNLDASYKPDIKQRDARDRLRRLEHAISMRPEVEDREGYVKDEVVDLVECYSQVLWQRPIAYLRIAGSLQEAMDTFYNGVPEERKNQGITKTHASMLSRLEFYGKKWEGVETYASTTIERLETQKSALYNIIAQKESKLNFQIAGDQRKLAHASKRDSSTMKTISLLGSIFFPGAFLAVIHLFTTFFNFQNAPDIPSAVSSSFLLYWAVTVPVTLIVVGIWLSWERKREARYDREDEDLEKGSEETERNIMAMMRKRAISKI</sequence>
<reference evidence="2 3" key="1">
    <citation type="submission" date="2016-03" db="EMBL/GenBank/DDBJ databases">
        <authorList>
            <person name="Ploux O."/>
        </authorList>
    </citation>
    <scope>NUCLEOTIDE SEQUENCE [LARGE SCALE GENOMIC DNA]</scope>
    <source>
        <strain evidence="2 3">UAMH 11012</strain>
    </source>
</reference>
<name>A0A1L7XG11_9HELO</name>